<dbReference type="RefSeq" id="WP_145180981.1">
    <property type="nucleotide sequence ID" value="NZ_CP036266.1"/>
</dbReference>
<proteinExistence type="predicted"/>
<dbReference type="PANTHER" id="PTHR43143:SF5">
    <property type="entry name" value="SECRETED PROTEIN"/>
    <property type="match status" value="1"/>
</dbReference>
<keyword evidence="4" id="KW-1185">Reference proteome</keyword>
<dbReference type="Pfam" id="PF00149">
    <property type="entry name" value="Metallophos"/>
    <property type="match status" value="1"/>
</dbReference>
<sequence length="351" mass="39674" precursor="true">MKLQTICVPMLLLAASVLPVHGEELPPAPRSSFTIAVIPDTQHYKGRGTHSKKQAKDPTTNPVFEAITDCIVDELDRQRIVFVSHVGDIVDINNDEQWAVAQNCMDKLHGKVPYGISVGNHDMTGKTGNSALFQKYFPRSRFAEFDWYGGCYPGEPNQPEISGNNANSYQLFSAEGMDFIIMHLECNAPDPVLNWANEVLTRHADRRAIITTHMDLGPLEHPKQPRDYFDAPKGRMVWKKCHGANGNTSQQMWEKCFSKHKNLFLICCGDQSRTQAMRQSVKGQHGNTVHELLSDYGAEGFRLMRFLPAQNQIEVRTWNPVKGASCEKTKLIPERDQHQFTLDYQMTKSAD</sequence>
<evidence type="ECO:0000259" key="2">
    <source>
        <dbReference type="Pfam" id="PF00149"/>
    </source>
</evidence>
<dbReference type="OrthoDB" id="9772095at2"/>
<dbReference type="GO" id="GO:0016787">
    <property type="term" value="F:hydrolase activity"/>
    <property type="evidence" value="ECO:0007669"/>
    <property type="project" value="InterPro"/>
</dbReference>
<dbReference type="InterPro" id="IPR029052">
    <property type="entry name" value="Metallo-depent_PP-like"/>
</dbReference>
<name>A0A517PI70_9PLAN</name>
<protein>
    <recommendedName>
        <fullName evidence="2">Calcineurin-like phosphoesterase domain-containing protein</fullName>
    </recommendedName>
</protein>
<evidence type="ECO:0000256" key="1">
    <source>
        <dbReference type="SAM" id="SignalP"/>
    </source>
</evidence>
<dbReference type="EMBL" id="CP036266">
    <property type="protein sequence ID" value="QDT19080.1"/>
    <property type="molecule type" value="Genomic_DNA"/>
</dbReference>
<dbReference type="AlphaFoldDB" id="A0A517PI70"/>
<gene>
    <name evidence="3" type="ORF">HG66A1_08440</name>
</gene>
<dbReference type="PANTHER" id="PTHR43143">
    <property type="entry name" value="METALLOPHOSPHOESTERASE, CALCINEURIN SUPERFAMILY"/>
    <property type="match status" value="1"/>
</dbReference>
<dbReference type="InterPro" id="IPR004843">
    <property type="entry name" value="Calcineurin-like_PHP"/>
</dbReference>
<evidence type="ECO:0000313" key="4">
    <source>
        <dbReference type="Proteomes" id="UP000320421"/>
    </source>
</evidence>
<keyword evidence="1" id="KW-0732">Signal</keyword>
<dbReference type="SUPFAM" id="SSF56300">
    <property type="entry name" value="Metallo-dependent phosphatases"/>
    <property type="match status" value="1"/>
</dbReference>
<dbReference type="Proteomes" id="UP000320421">
    <property type="component" value="Chromosome"/>
</dbReference>
<dbReference type="InterPro" id="IPR051918">
    <property type="entry name" value="STPP_CPPED1"/>
</dbReference>
<reference evidence="3 4" key="1">
    <citation type="submission" date="2019-02" db="EMBL/GenBank/DDBJ databases">
        <title>Deep-cultivation of Planctomycetes and their phenomic and genomic characterization uncovers novel biology.</title>
        <authorList>
            <person name="Wiegand S."/>
            <person name="Jogler M."/>
            <person name="Boedeker C."/>
            <person name="Pinto D."/>
            <person name="Vollmers J."/>
            <person name="Rivas-Marin E."/>
            <person name="Kohn T."/>
            <person name="Peeters S.H."/>
            <person name="Heuer A."/>
            <person name="Rast P."/>
            <person name="Oberbeckmann S."/>
            <person name="Bunk B."/>
            <person name="Jeske O."/>
            <person name="Meyerdierks A."/>
            <person name="Storesund J.E."/>
            <person name="Kallscheuer N."/>
            <person name="Luecker S."/>
            <person name="Lage O.M."/>
            <person name="Pohl T."/>
            <person name="Merkel B.J."/>
            <person name="Hornburger P."/>
            <person name="Mueller R.-W."/>
            <person name="Bruemmer F."/>
            <person name="Labrenz M."/>
            <person name="Spormann A.M."/>
            <person name="Op den Camp H."/>
            <person name="Overmann J."/>
            <person name="Amann R."/>
            <person name="Jetten M.S.M."/>
            <person name="Mascher T."/>
            <person name="Medema M.H."/>
            <person name="Devos D.P."/>
            <person name="Kaster A.-K."/>
            <person name="Ovreas L."/>
            <person name="Rohde M."/>
            <person name="Galperin M.Y."/>
            <person name="Jogler C."/>
        </authorList>
    </citation>
    <scope>NUCLEOTIDE SEQUENCE [LARGE SCALE GENOMIC DNA]</scope>
    <source>
        <strain evidence="3 4">HG66A1</strain>
    </source>
</reference>
<feature type="signal peptide" evidence="1">
    <location>
        <begin position="1"/>
        <end position="22"/>
    </location>
</feature>
<feature type="domain" description="Calcineurin-like phosphoesterase" evidence="2">
    <location>
        <begin position="34"/>
        <end position="217"/>
    </location>
</feature>
<accession>A0A517PI70</accession>
<feature type="chain" id="PRO_5022080256" description="Calcineurin-like phosphoesterase domain-containing protein" evidence="1">
    <location>
        <begin position="23"/>
        <end position="351"/>
    </location>
</feature>
<dbReference type="Gene3D" id="3.60.21.10">
    <property type="match status" value="1"/>
</dbReference>
<evidence type="ECO:0000313" key="3">
    <source>
        <dbReference type="EMBL" id="QDT19080.1"/>
    </source>
</evidence>
<organism evidence="3 4">
    <name type="scientific">Gimesia chilikensis</name>
    <dbReference type="NCBI Taxonomy" id="2605989"/>
    <lineage>
        <taxon>Bacteria</taxon>
        <taxon>Pseudomonadati</taxon>
        <taxon>Planctomycetota</taxon>
        <taxon>Planctomycetia</taxon>
        <taxon>Planctomycetales</taxon>
        <taxon>Planctomycetaceae</taxon>
        <taxon>Gimesia</taxon>
    </lineage>
</organism>